<dbReference type="AlphaFoldDB" id="A0A351U833"/>
<name>A0A351U833_9BACT</name>
<protein>
    <submittedName>
        <fullName evidence="1">Uncharacterized protein</fullName>
    </submittedName>
</protein>
<accession>A0A351U833</accession>
<gene>
    <name evidence="1" type="ORF">GXY80_11735</name>
</gene>
<evidence type="ECO:0000313" key="2">
    <source>
        <dbReference type="Proteomes" id="UP000777265"/>
    </source>
</evidence>
<dbReference type="EMBL" id="JAAYEE010000216">
    <property type="protein sequence ID" value="NLW36130.1"/>
    <property type="molecule type" value="Genomic_DNA"/>
</dbReference>
<reference evidence="1" key="1">
    <citation type="journal article" date="2020" name="Biotechnol. Biofuels">
        <title>New insights from the biogas microbiome by comprehensive genome-resolved metagenomics of nearly 1600 species originating from multiple anaerobic digesters.</title>
        <authorList>
            <person name="Campanaro S."/>
            <person name="Treu L."/>
            <person name="Rodriguez-R L.M."/>
            <person name="Kovalovszki A."/>
            <person name="Ziels R.M."/>
            <person name="Maus I."/>
            <person name="Zhu X."/>
            <person name="Kougias P.G."/>
            <person name="Basile A."/>
            <person name="Luo G."/>
            <person name="Schluter A."/>
            <person name="Konstantinidis K.T."/>
            <person name="Angelidaki I."/>
        </authorList>
    </citation>
    <scope>NUCLEOTIDE SEQUENCE</scope>
    <source>
        <strain evidence="1">AS06rmzACSIP_7</strain>
    </source>
</reference>
<evidence type="ECO:0000313" key="1">
    <source>
        <dbReference type="EMBL" id="NLW36130.1"/>
    </source>
</evidence>
<organism evidence="1 2">
    <name type="scientific">Syntrophorhabdus aromaticivorans</name>
    <dbReference type="NCBI Taxonomy" id="328301"/>
    <lineage>
        <taxon>Bacteria</taxon>
        <taxon>Pseudomonadati</taxon>
        <taxon>Thermodesulfobacteriota</taxon>
        <taxon>Syntrophorhabdia</taxon>
        <taxon>Syntrophorhabdales</taxon>
        <taxon>Syntrophorhabdaceae</taxon>
        <taxon>Syntrophorhabdus</taxon>
    </lineage>
</organism>
<proteinExistence type="predicted"/>
<reference evidence="1" key="2">
    <citation type="submission" date="2020-01" db="EMBL/GenBank/DDBJ databases">
        <authorList>
            <person name="Campanaro S."/>
        </authorList>
    </citation>
    <scope>NUCLEOTIDE SEQUENCE</scope>
    <source>
        <strain evidence="1">AS06rmzACSIP_7</strain>
    </source>
</reference>
<sequence length="108" mass="11915">MKSATRSHGVKGKNVAADRDEYQGICPSCDNLALCNFIRGSRQPVMFCEEFTNDGISATAGTNETHKTPNQENIHSEKLKGLCATCENSDGCVFPKDEAGIWHCEEYR</sequence>
<dbReference type="Proteomes" id="UP000777265">
    <property type="component" value="Unassembled WGS sequence"/>
</dbReference>
<comment type="caution">
    <text evidence="1">The sequence shown here is derived from an EMBL/GenBank/DDBJ whole genome shotgun (WGS) entry which is preliminary data.</text>
</comment>